<accession>A0A8D8DQ76</accession>
<dbReference type="AlphaFoldDB" id="A0A8D8DQ76"/>
<sequence>MSGLECVRKGYCGRRGPVPAGHLRGQRRVVAHSGQLWHRAALAAAAARRGPSDRAAANRCRGNHRQCAGTGRHLQWTVAADARQNAGGQSSHGPGYGDECVAAGRPEGRGGAGGDRGRSDGGRIGGAVVSAETPCRFAVGR</sequence>
<dbReference type="EMBL" id="HBUE01273931">
    <property type="protein sequence ID" value="CAG6565282.1"/>
    <property type="molecule type" value="Transcribed_RNA"/>
</dbReference>
<evidence type="ECO:0000313" key="2">
    <source>
        <dbReference type="EMBL" id="CAG6513801.1"/>
    </source>
</evidence>
<protein>
    <submittedName>
        <fullName evidence="2">(northern house mosquito) hypothetical protein</fullName>
    </submittedName>
</protein>
<dbReference type="EMBL" id="HBUE01168574">
    <property type="protein sequence ID" value="CAG6513801.1"/>
    <property type="molecule type" value="Transcribed_RNA"/>
</dbReference>
<feature type="region of interest" description="Disordered" evidence="1">
    <location>
        <begin position="84"/>
        <end position="127"/>
    </location>
</feature>
<organism evidence="2">
    <name type="scientific">Culex pipiens</name>
    <name type="common">House mosquito</name>
    <dbReference type="NCBI Taxonomy" id="7175"/>
    <lineage>
        <taxon>Eukaryota</taxon>
        <taxon>Metazoa</taxon>
        <taxon>Ecdysozoa</taxon>
        <taxon>Arthropoda</taxon>
        <taxon>Hexapoda</taxon>
        <taxon>Insecta</taxon>
        <taxon>Pterygota</taxon>
        <taxon>Neoptera</taxon>
        <taxon>Endopterygota</taxon>
        <taxon>Diptera</taxon>
        <taxon>Nematocera</taxon>
        <taxon>Culicoidea</taxon>
        <taxon>Culicidae</taxon>
        <taxon>Culicinae</taxon>
        <taxon>Culicini</taxon>
        <taxon>Culex</taxon>
        <taxon>Culex</taxon>
    </lineage>
</organism>
<reference evidence="2" key="1">
    <citation type="submission" date="2021-05" db="EMBL/GenBank/DDBJ databases">
        <authorList>
            <person name="Alioto T."/>
            <person name="Alioto T."/>
            <person name="Gomez Garrido J."/>
        </authorList>
    </citation>
    <scope>NUCLEOTIDE SEQUENCE</scope>
</reference>
<name>A0A8D8DQ76_CULPI</name>
<proteinExistence type="predicted"/>
<evidence type="ECO:0000256" key="1">
    <source>
        <dbReference type="SAM" id="MobiDB-lite"/>
    </source>
</evidence>